<dbReference type="PANTHER" id="PTHR21567">
    <property type="entry name" value="CLASP"/>
    <property type="match status" value="1"/>
</dbReference>
<proteinExistence type="predicted"/>
<evidence type="ECO:0000313" key="3">
    <source>
        <dbReference type="WBParaSite" id="EEL_0000898001-mRNA-1"/>
    </source>
</evidence>
<accession>A0A0R3S2N4</accession>
<feature type="region of interest" description="Disordered" evidence="1">
    <location>
        <begin position="1"/>
        <end position="46"/>
    </location>
</feature>
<protein>
    <submittedName>
        <fullName evidence="3">TOG domain-containing protein</fullName>
    </submittedName>
</protein>
<reference evidence="3" key="1">
    <citation type="submission" date="2017-02" db="UniProtKB">
        <authorList>
            <consortium name="WormBaseParasite"/>
        </authorList>
    </citation>
    <scope>IDENTIFICATION</scope>
</reference>
<dbReference type="GO" id="GO:0008017">
    <property type="term" value="F:microtubule binding"/>
    <property type="evidence" value="ECO:0007669"/>
    <property type="project" value="TreeGrafter"/>
</dbReference>
<feature type="compositionally biased region" description="Polar residues" evidence="1">
    <location>
        <begin position="1"/>
        <end position="24"/>
    </location>
</feature>
<dbReference type="SUPFAM" id="SSF48371">
    <property type="entry name" value="ARM repeat"/>
    <property type="match status" value="1"/>
</dbReference>
<evidence type="ECO:0000256" key="1">
    <source>
        <dbReference type="SAM" id="MobiDB-lite"/>
    </source>
</evidence>
<dbReference type="Proteomes" id="UP000050640">
    <property type="component" value="Unplaced"/>
</dbReference>
<dbReference type="GO" id="GO:0005881">
    <property type="term" value="C:cytoplasmic microtubule"/>
    <property type="evidence" value="ECO:0007669"/>
    <property type="project" value="TreeGrafter"/>
</dbReference>
<evidence type="ECO:0000313" key="2">
    <source>
        <dbReference type="Proteomes" id="UP000050640"/>
    </source>
</evidence>
<keyword evidence="2" id="KW-1185">Reference proteome</keyword>
<dbReference type="GO" id="GO:0005929">
    <property type="term" value="C:cilium"/>
    <property type="evidence" value="ECO:0007669"/>
    <property type="project" value="TreeGrafter"/>
</dbReference>
<organism evidence="2 3">
    <name type="scientific">Elaeophora elaphi</name>
    <dbReference type="NCBI Taxonomy" id="1147741"/>
    <lineage>
        <taxon>Eukaryota</taxon>
        <taxon>Metazoa</taxon>
        <taxon>Ecdysozoa</taxon>
        <taxon>Nematoda</taxon>
        <taxon>Chromadorea</taxon>
        <taxon>Rhabditida</taxon>
        <taxon>Spirurina</taxon>
        <taxon>Spiruromorpha</taxon>
        <taxon>Filarioidea</taxon>
        <taxon>Onchocercidae</taxon>
        <taxon>Elaeophora</taxon>
    </lineage>
</organism>
<name>A0A0R3S2N4_9BILA</name>
<feature type="compositionally biased region" description="Polar residues" evidence="1">
    <location>
        <begin position="67"/>
        <end position="77"/>
    </location>
</feature>
<dbReference type="PANTHER" id="PTHR21567:SF87">
    <property type="entry name" value="CRESCERIN-LIKE PROTEIN CHE-12"/>
    <property type="match status" value="1"/>
</dbReference>
<dbReference type="WBParaSite" id="EEL_0000898001-mRNA-1">
    <property type="protein sequence ID" value="EEL_0000898001-mRNA-1"/>
    <property type="gene ID" value="EEL_0000898001"/>
</dbReference>
<dbReference type="Gene3D" id="1.25.10.10">
    <property type="entry name" value="Leucine-rich Repeat Variant"/>
    <property type="match status" value="1"/>
</dbReference>
<dbReference type="InterPro" id="IPR016024">
    <property type="entry name" value="ARM-type_fold"/>
</dbReference>
<dbReference type="InterPro" id="IPR011989">
    <property type="entry name" value="ARM-like"/>
</dbReference>
<dbReference type="GO" id="GO:0000226">
    <property type="term" value="P:microtubule cytoskeleton organization"/>
    <property type="evidence" value="ECO:0007669"/>
    <property type="project" value="TreeGrafter"/>
</dbReference>
<dbReference type="AlphaFoldDB" id="A0A0R3S2N4"/>
<sequence length="269" mass="29258">FAKIKANNSDRNFAANNISPSRKITNPDDLPIKPSKSGNYDGYAPSEPAVPTRSLLLLMRKSFSHQNLASTSKTTGIPQRAQASPKMNRKCNVSVKMKSASSMRSIMSNSSSIASVSRREKCIQNVEGLLKNPEFSLNEALQKFNADDWHDLILNGKLYAIEVIVTLAEISPDVLAANILPVVTNLLNECKNLRSTVSRAAISSFGTLFENLKTIMDSEIEKVCPVLMQKAGDVSNAFIRDDATVALEKMIKFVSPGRSLNALVAAGAK</sequence>
<feature type="region of interest" description="Disordered" evidence="1">
    <location>
        <begin position="67"/>
        <end position="90"/>
    </location>
</feature>